<organism evidence="1 2">
    <name type="scientific">Populus alba x Populus x berolinensis</name>
    <dbReference type="NCBI Taxonomy" id="444605"/>
    <lineage>
        <taxon>Eukaryota</taxon>
        <taxon>Viridiplantae</taxon>
        <taxon>Streptophyta</taxon>
        <taxon>Embryophyta</taxon>
        <taxon>Tracheophyta</taxon>
        <taxon>Spermatophyta</taxon>
        <taxon>Magnoliopsida</taxon>
        <taxon>eudicotyledons</taxon>
        <taxon>Gunneridae</taxon>
        <taxon>Pentapetalae</taxon>
        <taxon>rosids</taxon>
        <taxon>fabids</taxon>
        <taxon>Malpighiales</taxon>
        <taxon>Salicaceae</taxon>
        <taxon>Saliceae</taxon>
        <taxon>Populus</taxon>
    </lineage>
</organism>
<dbReference type="AlphaFoldDB" id="A0AAD6LVJ9"/>
<comment type="caution">
    <text evidence="1">The sequence shown here is derived from an EMBL/GenBank/DDBJ whole genome shotgun (WGS) entry which is preliminary data.</text>
</comment>
<reference evidence="1" key="1">
    <citation type="journal article" date="2023" name="Mol. Ecol. Resour.">
        <title>Chromosome-level genome assembly of a triploid poplar Populus alba 'Berolinensis'.</title>
        <authorList>
            <person name="Chen S."/>
            <person name="Yu Y."/>
            <person name="Wang X."/>
            <person name="Wang S."/>
            <person name="Zhang T."/>
            <person name="Zhou Y."/>
            <person name="He R."/>
            <person name="Meng N."/>
            <person name="Wang Y."/>
            <person name="Liu W."/>
            <person name="Liu Z."/>
            <person name="Liu J."/>
            <person name="Guo Q."/>
            <person name="Huang H."/>
            <person name="Sederoff R.R."/>
            <person name="Wang G."/>
            <person name="Qu G."/>
            <person name="Chen S."/>
        </authorList>
    </citation>
    <scope>NUCLEOTIDE SEQUENCE</scope>
    <source>
        <strain evidence="1">SC-2020</strain>
    </source>
</reference>
<dbReference type="EMBL" id="JAQIZT010000014">
    <property type="protein sequence ID" value="KAJ6973885.1"/>
    <property type="molecule type" value="Genomic_DNA"/>
</dbReference>
<accession>A0AAD6LVJ9</accession>
<name>A0AAD6LVJ9_9ROSI</name>
<dbReference type="Proteomes" id="UP001164929">
    <property type="component" value="Chromosome 14"/>
</dbReference>
<evidence type="ECO:0000313" key="2">
    <source>
        <dbReference type="Proteomes" id="UP001164929"/>
    </source>
</evidence>
<sequence length="48" mass="5350">MEANLRGDEEENGDRWVFTSWRLVQENGLLGLLGGRLKMGCQGRGRGS</sequence>
<keyword evidence="2" id="KW-1185">Reference proteome</keyword>
<protein>
    <submittedName>
        <fullName evidence="1">Uncharacterized protein</fullName>
    </submittedName>
</protein>
<evidence type="ECO:0000313" key="1">
    <source>
        <dbReference type="EMBL" id="KAJ6973885.1"/>
    </source>
</evidence>
<proteinExistence type="predicted"/>
<gene>
    <name evidence="1" type="ORF">NC653_034034</name>
</gene>